<reference evidence="1" key="1">
    <citation type="journal article" date="2014" name="Nat. Commun.">
        <title>The tobacco genome sequence and its comparison with those of tomato and potato.</title>
        <authorList>
            <person name="Sierro N."/>
            <person name="Battey J.N."/>
            <person name="Ouadi S."/>
            <person name="Bakaher N."/>
            <person name="Bovet L."/>
            <person name="Willig A."/>
            <person name="Goepfert S."/>
            <person name="Peitsch M.C."/>
            <person name="Ivanov N.V."/>
        </authorList>
    </citation>
    <scope>NUCLEOTIDE SEQUENCE [LARGE SCALE GENOMIC DNA]</scope>
</reference>
<accession>A0AC58RW97</accession>
<organism evidence="1 2">
    <name type="scientific">Nicotiana tabacum</name>
    <name type="common">Common tobacco</name>
    <dbReference type="NCBI Taxonomy" id="4097"/>
    <lineage>
        <taxon>Eukaryota</taxon>
        <taxon>Viridiplantae</taxon>
        <taxon>Streptophyta</taxon>
        <taxon>Embryophyta</taxon>
        <taxon>Tracheophyta</taxon>
        <taxon>Spermatophyta</taxon>
        <taxon>Magnoliopsida</taxon>
        <taxon>eudicotyledons</taxon>
        <taxon>Gunneridae</taxon>
        <taxon>Pentapetalae</taxon>
        <taxon>asterids</taxon>
        <taxon>lamiids</taxon>
        <taxon>Solanales</taxon>
        <taxon>Solanaceae</taxon>
        <taxon>Nicotianoideae</taxon>
        <taxon>Nicotianeae</taxon>
        <taxon>Nicotiana</taxon>
    </lineage>
</organism>
<reference evidence="2" key="2">
    <citation type="submission" date="2025-08" db="UniProtKB">
        <authorList>
            <consortium name="RefSeq"/>
        </authorList>
    </citation>
    <scope>IDENTIFICATION</scope>
    <source>
        <tissue evidence="2">Leaf</tissue>
    </source>
</reference>
<proteinExistence type="predicted"/>
<evidence type="ECO:0000313" key="1">
    <source>
        <dbReference type="Proteomes" id="UP000790787"/>
    </source>
</evidence>
<protein>
    <submittedName>
        <fullName evidence="2">Uncharacterized protein LOC142163777</fullName>
    </submittedName>
</protein>
<keyword evidence="1" id="KW-1185">Reference proteome</keyword>
<gene>
    <name evidence="2" type="primary">LOC142163777</name>
</gene>
<dbReference type="RefSeq" id="XP_075077017.1">
    <property type="nucleotide sequence ID" value="XM_075220916.1"/>
</dbReference>
<name>A0AC58RW97_TOBAC</name>
<dbReference type="Proteomes" id="UP000790787">
    <property type="component" value="Chromosome 9"/>
</dbReference>
<evidence type="ECO:0000313" key="2">
    <source>
        <dbReference type="RefSeq" id="XP_075077017.1"/>
    </source>
</evidence>
<sequence>MVHVNIHLATPQMLHCQVKEKGSNFLGYITFVYGKNKIHERRELWEQLRIHGNMQEARLVIGYWTGEIDRKGCQWSWCNKRDAEDRIYSNIDWAFGNASWLTHYSSIEVVFELSGVSDHSPIIINTDIAKTYLPKPFRLYTVLLNQKEFDGVVHEVWNQRVQGHTMFSIWLKLQRLKDKTKHMNKEMSSLDKKIGQFRKQLENAQGELDEDPFNIQLIVKEKELLLQIEKWEGVNEHVLTQRSRAMWIKAGDQNSKFFHAHLKARQSRNRISSIFHDQGDKVTTHALIDQEFRGFFQILLGTAATELPYIDIEIARDSHGLTKEQQQLLNTRVTEKEIDQALKDLPNDNAPGTQLNFLKHTGM</sequence>